<comment type="caution">
    <text evidence="1">The sequence shown here is derived from an EMBL/GenBank/DDBJ whole genome shotgun (WGS) entry which is preliminary data.</text>
</comment>
<keyword evidence="2" id="KW-1185">Reference proteome</keyword>
<name>A0A016VEW7_9BILA</name>
<evidence type="ECO:0000313" key="1">
    <source>
        <dbReference type="EMBL" id="EYC25293.1"/>
    </source>
</evidence>
<proteinExistence type="predicted"/>
<reference evidence="2" key="1">
    <citation type="journal article" date="2015" name="Nat. Genet.">
        <title>The genome and transcriptome of the zoonotic hookworm Ancylostoma ceylanicum identify infection-specific gene families.</title>
        <authorList>
            <person name="Schwarz E.M."/>
            <person name="Hu Y."/>
            <person name="Antoshechkin I."/>
            <person name="Miller M.M."/>
            <person name="Sternberg P.W."/>
            <person name="Aroian R.V."/>
        </authorList>
    </citation>
    <scope>NUCLEOTIDE SEQUENCE</scope>
    <source>
        <strain evidence="2">HY135</strain>
    </source>
</reference>
<dbReference type="AlphaFoldDB" id="A0A016VEW7"/>
<dbReference type="Proteomes" id="UP000024635">
    <property type="component" value="Unassembled WGS sequence"/>
</dbReference>
<protein>
    <submittedName>
        <fullName evidence="1">Uncharacterized protein</fullName>
    </submittedName>
</protein>
<evidence type="ECO:0000313" key="2">
    <source>
        <dbReference type="Proteomes" id="UP000024635"/>
    </source>
</evidence>
<gene>
    <name evidence="1" type="primary">Acey_s0012.g1806</name>
    <name evidence="1" type="ORF">Y032_0012g1806</name>
</gene>
<sequence length="83" mass="9547">MGIDKCHCFITANDHDTCRGETWSYELMCKCPLPPSPTPFYALGGASLASLLHEPPLVDTYRSRYYLRRQHESSHHPAYFRVC</sequence>
<accession>A0A016VEW7</accession>
<dbReference type="EMBL" id="JARK01001348">
    <property type="protein sequence ID" value="EYC25293.1"/>
    <property type="molecule type" value="Genomic_DNA"/>
</dbReference>
<organism evidence="1 2">
    <name type="scientific">Ancylostoma ceylanicum</name>
    <dbReference type="NCBI Taxonomy" id="53326"/>
    <lineage>
        <taxon>Eukaryota</taxon>
        <taxon>Metazoa</taxon>
        <taxon>Ecdysozoa</taxon>
        <taxon>Nematoda</taxon>
        <taxon>Chromadorea</taxon>
        <taxon>Rhabditida</taxon>
        <taxon>Rhabditina</taxon>
        <taxon>Rhabditomorpha</taxon>
        <taxon>Strongyloidea</taxon>
        <taxon>Ancylostomatidae</taxon>
        <taxon>Ancylostomatinae</taxon>
        <taxon>Ancylostoma</taxon>
    </lineage>
</organism>